<gene>
    <name evidence="2" type="ORF">HD593_002768</name>
</gene>
<reference evidence="2 3" key="1">
    <citation type="submission" date="2020-08" db="EMBL/GenBank/DDBJ databases">
        <title>Sequencing the genomes of 1000 actinobacteria strains.</title>
        <authorList>
            <person name="Klenk H.-P."/>
        </authorList>
    </citation>
    <scope>NUCLEOTIDE SEQUENCE [LARGE SCALE GENOMIC DNA]</scope>
    <source>
        <strain evidence="2 3">DSM 43768</strain>
    </source>
</reference>
<evidence type="ECO:0000313" key="2">
    <source>
        <dbReference type="EMBL" id="MBB6547973.1"/>
    </source>
</evidence>
<feature type="transmembrane region" description="Helical" evidence="1">
    <location>
        <begin position="23"/>
        <end position="45"/>
    </location>
</feature>
<sequence length="87" mass="9263">MRGGLAIRLRHAVDPRSSLCRRYALGIAALLAPIALFVMCCSPGSTGAGRLSGVPRLVRWTAALAGLPVLGSLIFRRRGFPSRSRSC</sequence>
<dbReference type="EMBL" id="JACHMI010000001">
    <property type="protein sequence ID" value="MBB6547973.1"/>
    <property type="molecule type" value="Genomic_DNA"/>
</dbReference>
<proteinExistence type="predicted"/>
<keyword evidence="3" id="KW-1185">Reference proteome</keyword>
<dbReference type="Proteomes" id="UP000565579">
    <property type="component" value="Unassembled WGS sequence"/>
</dbReference>
<name>A0A7X0NQX8_9ACTN</name>
<keyword evidence="1" id="KW-0812">Transmembrane</keyword>
<keyword evidence="1" id="KW-1133">Transmembrane helix</keyword>
<feature type="transmembrane region" description="Helical" evidence="1">
    <location>
        <begin position="57"/>
        <end position="75"/>
    </location>
</feature>
<accession>A0A7X0NQX8</accession>
<dbReference type="AlphaFoldDB" id="A0A7X0NQX8"/>
<dbReference type="RefSeq" id="WP_185102541.1">
    <property type="nucleotide sequence ID" value="NZ_BAAAXY010000098.1"/>
</dbReference>
<protein>
    <submittedName>
        <fullName evidence="2">Uncharacterized protein</fullName>
    </submittedName>
</protein>
<comment type="caution">
    <text evidence="2">The sequence shown here is derived from an EMBL/GenBank/DDBJ whole genome shotgun (WGS) entry which is preliminary data.</text>
</comment>
<evidence type="ECO:0000313" key="3">
    <source>
        <dbReference type="Proteomes" id="UP000565579"/>
    </source>
</evidence>
<keyword evidence="1" id="KW-0472">Membrane</keyword>
<evidence type="ECO:0000256" key="1">
    <source>
        <dbReference type="SAM" id="Phobius"/>
    </source>
</evidence>
<organism evidence="2 3">
    <name type="scientific">Nonomuraea rubra</name>
    <dbReference type="NCBI Taxonomy" id="46180"/>
    <lineage>
        <taxon>Bacteria</taxon>
        <taxon>Bacillati</taxon>
        <taxon>Actinomycetota</taxon>
        <taxon>Actinomycetes</taxon>
        <taxon>Streptosporangiales</taxon>
        <taxon>Streptosporangiaceae</taxon>
        <taxon>Nonomuraea</taxon>
    </lineage>
</organism>